<name>A0A914A3M6_PATMI</name>
<evidence type="ECO:0008006" key="4">
    <source>
        <dbReference type="Google" id="ProtNLM"/>
    </source>
</evidence>
<dbReference type="InterPro" id="IPR016024">
    <property type="entry name" value="ARM-type_fold"/>
</dbReference>
<dbReference type="GO" id="GO:0005634">
    <property type="term" value="C:nucleus"/>
    <property type="evidence" value="ECO:0007669"/>
    <property type="project" value="TreeGrafter"/>
</dbReference>
<dbReference type="Proteomes" id="UP000887568">
    <property type="component" value="Unplaced"/>
</dbReference>
<dbReference type="GO" id="GO:0110078">
    <property type="term" value="C:TTT Hsp90 cochaperone complex"/>
    <property type="evidence" value="ECO:0007669"/>
    <property type="project" value="InterPro"/>
</dbReference>
<organism evidence="2 3">
    <name type="scientific">Patiria miniata</name>
    <name type="common">Bat star</name>
    <name type="synonym">Asterina miniata</name>
    <dbReference type="NCBI Taxonomy" id="46514"/>
    <lineage>
        <taxon>Eukaryota</taxon>
        <taxon>Metazoa</taxon>
        <taxon>Echinodermata</taxon>
        <taxon>Eleutherozoa</taxon>
        <taxon>Asterozoa</taxon>
        <taxon>Asteroidea</taxon>
        <taxon>Valvatacea</taxon>
        <taxon>Valvatida</taxon>
        <taxon>Asterinidae</taxon>
        <taxon>Patiria</taxon>
    </lineage>
</organism>
<dbReference type="EnsemblMetazoa" id="XM_038202053.1">
    <property type="protein sequence ID" value="XP_038057981.1"/>
    <property type="gene ID" value="LOC119729485"/>
</dbReference>
<sequence length="495" mass="56090">MSSESAMLGTFEKLLQSLDDCQCEETLEIEKLCSEVDAAFQHDSGDSLCFLHSSDNVRKAVTKAITSLVRKTMLPQSLSNENEDDHFQETARITAVVGATCSAILSNLHKGQSSFGDTDESKDEAQRLFRDVVLAVAPHCMVLVATHCEKQPWTSKKSRLNTEGLCALLCKMSGCNSVVELLVQGPAWCRGSHDKGVFKDVLGLLKERLTRDQWHREPATRQAFRWCLFQIRHPHLSHHLDSILPASLLFTDDYKESNKCLGILCLQHIIDNVDPTDLRLHGRSMVIYEALHHQLYTQKPTLISQLLPCLISILTVIERSPHKADEQRKPNRYDAVLQTVLVSMEFEQKLALRQAYAKKLYLFIDSMGITILRHMKQVLRVILKYLEASEGQDDLSRTYTLRSLNSLILQSWPRIPIHWNAIIKVLLKLLCDACDNCSHIDKDARRPILDGCVDCLLLLKRCCSKETEGALREILAINTDRSDAMKEYLERVLAG</sequence>
<comment type="similarity">
    <text evidence="1">Belongs to the TTI2 family.</text>
</comment>
<evidence type="ECO:0000256" key="1">
    <source>
        <dbReference type="ARBA" id="ARBA00034736"/>
    </source>
</evidence>
<evidence type="ECO:0000313" key="2">
    <source>
        <dbReference type="EnsemblMetazoa" id="XP_038057981.1"/>
    </source>
</evidence>
<dbReference type="AlphaFoldDB" id="A0A914A3M6"/>
<dbReference type="GeneID" id="119729485"/>
<dbReference type="GO" id="GO:0005829">
    <property type="term" value="C:cytosol"/>
    <property type="evidence" value="ECO:0007669"/>
    <property type="project" value="TreeGrafter"/>
</dbReference>
<dbReference type="PANTHER" id="PTHR32226">
    <property type="entry name" value="TELO2-INTERACTING PROTEIN 2"/>
    <property type="match status" value="1"/>
</dbReference>
<dbReference type="PANTHER" id="PTHR32226:SF2">
    <property type="entry name" value="TELO2-INTERACTING PROTEIN 2"/>
    <property type="match status" value="1"/>
</dbReference>
<dbReference type="CTD" id="80185"/>
<dbReference type="OrthoDB" id="6417021at2759"/>
<accession>A0A914A3M6</accession>
<reference evidence="2" key="1">
    <citation type="submission" date="2022-11" db="UniProtKB">
        <authorList>
            <consortium name="EnsemblMetazoa"/>
        </authorList>
    </citation>
    <scope>IDENTIFICATION</scope>
</reference>
<keyword evidence="3" id="KW-1185">Reference proteome</keyword>
<protein>
    <recommendedName>
        <fullName evidence="4">TELO2-interacting protein 2</fullName>
    </recommendedName>
</protein>
<dbReference type="RefSeq" id="XP_038057981.1">
    <property type="nucleotide sequence ID" value="XM_038202053.1"/>
</dbReference>
<dbReference type="Pfam" id="PF10521">
    <property type="entry name" value="Tti2"/>
    <property type="match status" value="1"/>
</dbReference>
<dbReference type="SUPFAM" id="SSF48371">
    <property type="entry name" value="ARM repeat"/>
    <property type="match status" value="1"/>
</dbReference>
<dbReference type="InterPro" id="IPR018870">
    <property type="entry name" value="Tti2"/>
</dbReference>
<proteinExistence type="inferred from homology"/>
<evidence type="ECO:0000313" key="3">
    <source>
        <dbReference type="Proteomes" id="UP000887568"/>
    </source>
</evidence>
<dbReference type="OMA" id="NHCSQGQ"/>